<feature type="region of interest" description="Disordered" evidence="1">
    <location>
        <begin position="277"/>
        <end position="305"/>
    </location>
</feature>
<keyword evidence="2" id="KW-0732">Signal</keyword>
<feature type="compositionally biased region" description="Basic and acidic residues" evidence="1">
    <location>
        <begin position="648"/>
        <end position="667"/>
    </location>
</feature>
<feature type="compositionally biased region" description="Acidic residues" evidence="1">
    <location>
        <begin position="279"/>
        <end position="302"/>
    </location>
</feature>
<feature type="chain" id="PRO_5040254717" evidence="2">
    <location>
        <begin position="17"/>
        <end position="702"/>
    </location>
</feature>
<evidence type="ECO:0000313" key="3">
    <source>
        <dbReference type="EMBL" id="CAH0768162.1"/>
    </source>
</evidence>
<dbReference type="Proteomes" id="UP001152759">
    <property type="component" value="Chromosome 3"/>
</dbReference>
<gene>
    <name evidence="3" type="ORF">BEMITA_LOCUS5337</name>
</gene>
<keyword evidence="4" id="KW-1185">Reference proteome</keyword>
<feature type="region of interest" description="Disordered" evidence="1">
    <location>
        <begin position="135"/>
        <end position="168"/>
    </location>
</feature>
<reference evidence="3" key="1">
    <citation type="submission" date="2021-12" db="EMBL/GenBank/DDBJ databases">
        <authorList>
            <person name="King R."/>
        </authorList>
    </citation>
    <scope>NUCLEOTIDE SEQUENCE</scope>
</reference>
<evidence type="ECO:0000256" key="2">
    <source>
        <dbReference type="SAM" id="SignalP"/>
    </source>
</evidence>
<evidence type="ECO:0000313" key="4">
    <source>
        <dbReference type="Proteomes" id="UP001152759"/>
    </source>
</evidence>
<name>A0A9P0CEQ5_BEMTA</name>
<sequence>MRVVSLVCLLMVPVHTLTRKRGEGKQELNMRLKGTASTTTVASVEKLLSNESSPLVNQTTGAESQLEFQINPTKPPSEAISGASSNVKSRLSDFDKLSMSVEQSIEEVKNPLHEKQGYFPNILSPSTYVQMQPVKSSHVKRQKAHESKGGSMPRPAPDQQYFPSPEPAPPDINPFQPEIKENVRYVYPSNQGPMTYHYQPQNNGGYSWGYAPQPVPIDINPFQMKKIPRMVSSKRRPNPMNMQHKEIAKEEASLKVPNFYNEVGENFESGSFEHKYADPEDAEETEGNPEQGESLEEVEDEKEPTYPAQKIKTIKEVYRTPIVEEIDYAKHPKKKKKPPAYVENTVRHHEFSIKNTYPANPQEELKPSEIPSLEQVTKFVPQGPLLRAPSTGVSASVRLTPFYTIYPRSVVTFRPVSPHYRPRSKGVTIFVRNGLPPLRLTRQPPPTSVTVHRHQHRHVAPPSAPLCAPCSAPLKQKQKHAYPTIQVRPLSHKEAAKLLRSTQKYKSPKKQVGCVTSVPYLNGRYRINPLYHYDYNYPQIKVPKGFSTYPVYFPRFPSALPLKSPYKFVEPSIYAKQHFYTDYARAPLLEAKTPTADYQVQESEEEAPERPTAGGGAGGAGSQEEYGGSEEEDDAIRNQIESDYQTTKYHDDQHFKPEDESRTREVYTDYGPDEEESKIKTSKFQTRRPRSNYAYSHQIHYY</sequence>
<accession>A0A9P0CEQ5</accession>
<dbReference type="EMBL" id="OU963864">
    <property type="protein sequence ID" value="CAH0768162.1"/>
    <property type="molecule type" value="Genomic_DNA"/>
</dbReference>
<feature type="region of interest" description="Disordered" evidence="1">
    <location>
        <begin position="595"/>
        <end position="702"/>
    </location>
</feature>
<feature type="signal peptide" evidence="2">
    <location>
        <begin position="1"/>
        <end position="16"/>
    </location>
</feature>
<dbReference type="AlphaFoldDB" id="A0A9P0CEQ5"/>
<organism evidence="3 4">
    <name type="scientific">Bemisia tabaci</name>
    <name type="common">Sweetpotato whitefly</name>
    <name type="synonym">Aleurodes tabaci</name>
    <dbReference type="NCBI Taxonomy" id="7038"/>
    <lineage>
        <taxon>Eukaryota</taxon>
        <taxon>Metazoa</taxon>
        <taxon>Ecdysozoa</taxon>
        <taxon>Arthropoda</taxon>
        <taxon>Hexapoda</taxon>
        <taxon>Insecta</taxon>
        <taxon>Pterygota</taxon>
        <taxon>Neoptera</taxon>
        <taxon>Paraneoptera</taxon>
        <taxon>Hemiptera</taxon>
        <taxon>Sternorrhyncha</taxon>
        <taxon>Aleyrodoidea</taxon>
        <taxon>Aleyrodidae</taxon>
        <taxon>Aleyrodinae</taxon>
        <taxon>Bemisia</taxon>
    </lineage>
</organism>
<evidence type="ECO:0000256" key="1">
    <source>
        <dbReference type="SAM" id="MobiDB-lite"/>
    </source>
</evidence>
<proteinExistence type="predicted"/>
<protein>
    <submittedName>
        <fullName evidence="3">Uncharacterized protein</fullName>
    </submittedName>
</protein>